<evidence type="ECO:0000256" key="1">
    <source>
        <dbReference type="PROSITE-ProRule" id="PRU00023"/>
    </source>
</evidence>
<dbReference type="InterPro" id="IPR036770">
    <property type="entry name" value="Ankyrin_rpt-contain_sf"/>
</dbReference>
<keyword evidence="1" id="KW-0040">ANK repeat</keyword>
<dbReference type="PANTHER" id="PTHR46224:SF64">
    <property type="entry name" value="IQ MOTIF AND ANKYRIN REPEAT DOMAIN-CONTAINING PROTEIN 1"/>
    <property type="match status" value="1"/>
</dbReference>
<proteinExistence type="predicted"/>
<keyword evidence="3" id="KW-1185">Reference proteome</keyword>
<evidence type="ECO:0000313" key="2">
    <source>
        <dbReference type="EMBL" id="KKK18174.1"/>
    </source>
</evidence>
<dbReference type="PANTHER" id="PTHR46224">
    <property type="entry name" value="ANKYRIN REPEAT FAMILY PROTEIN"/>
    <property type="match status" value="1"/>
</dbReference>
<dbReference type="STRING" id="308745.A0A0F8UEP2"/>
<dbReference type="AlphaFoldDB" id="A0A0F8UEP2"/>
<comment type="caution">
    <text evidence="2">The sequence shown here is derived from an EMBL/GenBank/DDBJ whole genome shotgun (WGS) entry which is preliminary data.</text>
</comment>
<dbReference type="Proteomes" id="UP000034291">
    <property type="component" value="Unassembled WGS sequence"/>
</dbReference>
<sequence>MSLSSLPNELIAIIAENLDSETDINALVCSHKRFYLFLNRFLYRYHVRNNSSSALLWATRHRQPSTLQKLLEAGAEVPLKNFPSELTGELEGFLGIIQSIGAPAWFHPLTAAARSGSIACVQILLDHGVDPDYCDQNGNTALMQAAVSGHVAVVKLLLARGADILLPDRFHRSALSAAIEIKNMNLIKVLFAHLESGDYPATLLQERAQIILRTGIQSGRSEMIEFALGKGGDVNYQPPTDKLENPRDIYSSEWERLLQAIMQHGPPIPLGPQNPNVLYSSTVFGNEAAVKRALDLGADVHRFGWDALIQAVWDKHHGIIRLLVEKGMNLNNSEARWNILDYALQTEDEWIVKYLQDHGGVQKEHQKQQRPNVLD</sequence>
<protein>
    <submittedName>
        <fullName evidence="2">Uncharacterized protein</fullName>
    </submittedName>
</protein>
<feature type="repeat" description="ANK" evidence="1">
    <location>
        <begin position="137"/>
        <end position="169"/>
    </location>
</feature>
<dbReference type="InterPro" id="IPR002110">
    <property type="entry name" value="Ankyrin_rpt"/>
</dbReference>
<dbReference type="SMART" id="SM00248">
    <property type="entry name" value="ANK"/>
    <property type="match status" value="8"/>
</dbReference>
<name>A0A0F8UEP2_9EURO</name>
<dbReference type="PROSITE" id="PS50297">
    <property type="entry name" value="ANK_REP_REGION"/>
    <property type="match status" value="1"/>
</dbReference>
<gene>
    <name evidence="2" type="ORF">ARAM_004893</name>
</gene>
<dbReference type="InterPro" id="IPR051616">
    <property type="entry name" value="Cul2-RING_E3_ligase_SR"/>
</dbReference>
<reference evidence="2 3" key="1">
    <citation type="submission" date="2015-02" db="EMBL/GenBank/DDBJ databases">
        <title>Draft Genome Sequences of Two Closely-Related Aflatoxigenic Aspergillus Species Obtained from the Cote d'Ivoire.</title>
        <authorList>
            <person name="Moore G.G."/>
            <person name="Beltz S.B."/>
            <person name="Mack B.M."/>
        </authorList>
    </citation>
    <scope>NUCLEOTIDE SEQUENCE [LARGE SCALE GENOMIC DNA]</scope>
    <source>
        <strain evidence="2 3">SRRC1468</strain>
    </source>
</reference>
<accession>A0A0F8UEP2</accession>
<organism evidence="2 3">
    <name type="scientific">Aspergillus rambellii</name>
    <dbReference type="NCBI Taxonomy" id="308745"/>
    <lineage>
        <taxon>Eukaryota</taxon>
        <taxon>Fungi</taxon>
        <taxon>Dikarya</taxon>
        <taxon>Ascomycota</taxon>
        <taxon>Pezizomycotina</taxon>
        <taxon>Eurotiomycetes</taxon>
        <taxon>Eurotiomycetidae</taxon>
        <taxon>Eurotiales</taxon>
        <taxon>Aspergillaceae</taxon>
        <taxon>Aspergillus</taxon>
        <taxon>Aspergillus subgen. Nidulantes</taxon>
    </lineage>
</organism>
<dbReference type="OrthoDB" id="4772757at2759"/>
<dbReference type="SUPFAM" id="SSF48403">
    <property type="entry name" value="Ankyrin repeat"/>
    <property type="match status" value="2"/>
</dbReference>
<dbReference type="Gene3D" id="1.25.40.20">
    <property type="entry name" value="Ankyrin repeat-containing domain"/>
    <property type="match status" value="2"/>
</dbReference>
<evidence type="ECO:0000313" key="3">
    <source>
        <dbReference type="Proteomes" id="UP000034291"/>
    </source>
</evidence>
<dbReference type="EMBL" id="JZBS01002545">
    <property type="protein sequence ID" value="KKK18174.1"/>
    <property type="molecule type" value="Genomic_DNA"/>
</dbReference>
<dbReference type="PROSITE" id="PS50088">
    <property type="entry name" value="ANK_REPEAT"/>
    <property type="match status" value="2"/>
</dbReference>
<feature type="repeat" description="ANK" evidence="1">
    <location>
        <begin position="108"/>
        <end position="136"/>
    </location>
</feature>
<dbReference type="Pfam" id="PF12796">
    <property type="entry name" value="Ank_2"/>
    <property type="match status" value="2"/>
</dbReference>